<dbReference type="PANTHER" id="PTHR30290:SF9">
    <property type="entry name" value="OLIGOPEPTIDE-BINDING PROTEIN APPA"/>
    <property type="match status" value="1"/>
</dbReference>
<dbReference type="PANTHER" id="PTHR30290">
    <property type="entry name" value="PERIPLASMIC BINDING COMPONENT OF ABC TRANSPORTER"/>
    <property type="match status" value="1"/>
</dbReference>
<dbReference type="EMBL" id="JAATJS010000001">
    <property type="protein sequence ID" value="NIX75081.1"/>
    <property type="molecule type" value="Genomic_DNA"/>
</dbReference>
<comment type="caution">
    <text evidence="7">The sequence shown here is derived from an EMBL/GenBank/DDBJ whole genome shotgun (WGS) entry which is preliminary data.</text>
</comment>
<reference evidence="7 8" key="1">
    <citation type="submission" date="2020-03" db="EMBL/GenBank/DDBJ databases">
        <title>The genome sequence of Microvirga sp. c23x22.</title>
        <authorList>
            <person name="Zhang X."/>
        </authorList>
    </citation>
    <scope>NUCLEOTIDE SEQUENCE [LARGE SCALE GENOMIC DNA]</scope>
    <source>
        <strain evidence="8">c23x22</strain>
    </source>
</reference>
<feature type="signal peptide" evidence="5">
    <location>
        <begin position="1"/>
        <end position="24"/>
    </location>
</feature>
<organism evidence="7 8">
    <name type="scientific">Microvirga terricola</name>
    <dbReference type="NCBI Taxonomy" id="2719797"/>
    <lineage>
        <taxon>Bacteria</taxon>
        <taxon>Pseudomonadati</taxon>
        <taxon>Pseudomonadota</taxon>
        <taxon>Alphaproteobacteria</taxon>
        <taxon>Hyphomicrobiales</taxon>
        <taxon>Methylobacteriaceae</taxon>
        <taxon>Microvirga</taxon>
    </lineage>
</organism>
<evidence type="ECO:0000313" key="7">
    <source>
        <dbReference type="EMBL" id="NIX75081.1"/>
    </source>
</evidence>
<evidence type="ECO:0000256" key="5">
    <source>
        <dbReference type="SAM" id="SignalP"/>
    </source>
</evidence>
<dbReference type="PIRSF" id="PIRSF002741">
    <property type="entry name" value="MppA"/>
    <property type="match status" value="1"/>
</dbReference>
<dbReference type="InterPro" id="IPR039424">
    <property type="entry name" value="SBP_5"/>
</dbReference>
<comment type="similarity">
    <text evidence="2">Belongs to the bacterial solute-binding protein 5 family.</text>
</comment>
<evidence type="ECO:0000313" key="8">
    <source>
        <dbReference type="Proteomes" id="UP000707352"/>
    </source>
</evidence>
<dbReference type="InterPro" id="IPR030678">
    <property type="entry name" value="Peptide/Ni-bd"/>
</dbReference>
<name>A0ABX0V7Y8_9HYPH</name>
<evidence type="ECO:0000256" key="4">
    <source>
        <dbReference type="ARBA" id="ARBA00022729"/>
    </source>
</evidence>
<keyword evidence="8" id="KW-1185">Reference proteome</keyword>
<dbReference type="Gene3D" id="3.10.105.10">
    <property type="entry name" value="Dipeptide-binding Protein, Domain 3"/>
    <property type="match status" value="1"/>
</dbReference>
<keyword evidence="4 5" id="KW-0732">Signal</keyword>
<accession>A0ABX0V7Y8</accession>
<dbReference type="SUPFAM" id="SSF53850">
    <property type="entry name" value="Periplasmic binding protein-like II"/>
    <property type="match status" value="1"/>
</dbReference>
<dbReference type="RefSeq" id="WP_167670920.1">
    <property type="nucleotide sequence ID" value="NZ_JAATJS010000001.1"/>
</dbReference>
<gene>
    <name evidence="7" type="ORF">HB375_00455</name>
</gene>
<dbReference type="Proteomes" id="UP000707352">
    <property type="component" value="Unassembled WGS sequence"/>
</dbReference>
<feature type="chain" id="PRO_5046796412" evidence="5">
    <location>
        <begin position="25"/>
        <end position="499"/>
    </location>
</feature>
<feature type="domain" description="Solute-binding protein family 5" evidence="6">
    <location>
        <begin position="68"/>
        <end position="420"/>
    </location>
</feature>
<proteinExistence type="inferred from homology"/>
<keyword evidence="3" id="KW-0813">Transport</keyword>
<evidence type="ECO:0000259" key="6">
    <source>
        <dbReference type="Pfam" id="PF00496"/>
    </source>
</evidence>
<dbReference type="Gene3D" id="3.90.76.10">
    <property type="entry name" value="Dipeptide-binding Protein, Domain 1"/>
    <property type="match status" value="1"/>
</dbReference>
<dbReference type="InterPro" id="IPR000914">
    <property type="entry name" value="SBP_5_dom"/>
</dbReference>
<dbReference type="Pfam" id="PF00496">
    <property type="entry name" value="SBP_bac_5"/>
    <property type="match status" value="1"/>
</dbReference>
<comment type="subcellular location">
    <subcellularLocation>
        <location evidence="1">Periplasm</location>
    </subcellularLocation>
</comment>
<evidence type="ECO:0000256" key="3">
    <source>
        <dbReference type="ARBA" id="ARBA00022448"/>
    </source>
</evidence>
<evidence type="ECO:0000256" key="2">
    <source>
        <dbReference type="ARBA" id="ARBA00005695"/>
    </source>
</evidence>
<evidence type="ECO:0000256" key="1">
    <source>
        <dbReference type="ARBA" id="ARBA00004418"/>
    </source>
</evidence>
<sequence>MFRSALRGAIGAGFMAAMMASASAQVLEIGAEASPTGLDPHLITAFPSFMVVNGNIYEGLTSVDKDLKVVPGLAESWTISPDGKTYTFKLRSGVKFHDGSAMEAEDVVSTMRRVQSKDIASPLASRLSAIDSATATDAKTVELKLKEPSAPLLASLATIAIVPRSVETNKDILQKAPVGTGPFKFQEWQPNGYILLAKNDAYWQQGLPKLSGLKFNIVPESATRQVGLTNGQYALLPNIDAATALQLKGKPNVKLSETLELAYMLVGMNVSKPPFDNAKVREALNYAINRQEIVDAALFGAGVPGGPLSPALKSWALDVKEFSCYKPDPAKAQALLKEAGVAMPVTVTMNVLPRQDVKDIAQVVQEQLNKAGFKVELKSQEQGQFIQDWRNSNFDLFASINSGSPDPDEYFYRTFRTGGSTNVFKYSDTEIDGLLDKARTLSDQAERKTAYDAVQKKLACSGPVAHLTYGTLFSAMRDKLTGYEVMPNRSLVLLRGASY</sequence>
<dbReference type="Gene3D" id="3.40.190.10">
    <property type="entry name" value="Periplasmic binding protein-like II"/>
    <property type="match status" value="1"/>
</dbReference>
<protein>
    <submittedName>
        <fullName evidence="7">ABC transporter substrate-binding protein</fullName>
    </submittedName>
</protein>